<dbReference type="PANTHER" id="PTHR35004:SF7">
    <property type="entry name" value="INTEGRASE PROTEIN"/>
    <property type="match status" value="1"/>
</dbReference>
<gene>
    <name evidence="2" type="ORF">HMPREF1316_2704</name>
</gene>
<dbReference type="AlphaFoldDB" id="U2TD05"/>
<keyword evidence="3" id="KW-1185">Reference proteome</keyword>
<organism evidence="2 3">
    <name type="scientific">Olsenella profusa F0195</name>
    <dbReference type="NCBI Taxonomy" id="1125712"/>
    <lineage>
        <taxon>Bacteria</taxon>
        <taxon>Bacillati</taxon>
        <taxon>Actinomycetota</taxon>
        <taxon>Coriobacteriia</taxon>
        <taxon>Coriobacteriales</taxon>
        <taxon>Atopobiaceae</taxon>
        <taxon>Olsenella</taxon>
    </lineage>
</organism>
<reference evidence="2 3" key="1">
    <citation type="submission" date="2013-08" db="EMBL/GenBank/DDBJ databases">
        <authorList>
            <person name="Durkin A.S."/>
            <person name="Haft D.R."/>
            <person name="McCorrison J."/>
            <person name="Torralba M."/>
            <person name="Gillis M."/>
            <person name="Haft D.H."/>
            <person name="Methe B."/>
            <person name="Sutton G."/>
            <person name="Nelson K.E."/>
        </authorList>
    </citation>
    <scope>NUCLEOTIDE SEQUENCE [LARGE SCALE GENOMIC DNA]</scope>
    <source>
        <strain evidence="2 3">F0195</strain>
    </source>
</reference>
<dbReference type="eggNOG" id="COG4584">
    <property type="taxonomic scope" value="Bacteria"/>
</dbReference>
<evidence type="ECO:0000256" key="1">
    <source>
        <dbReference type="SAM" id="MobiDB-lite"/>
    </source>
</evidence>
<protein>
    <recommendedName>
        <fullName evidence="4">HTH IS21-type domain-containing protein</fullName>
    </recommendedName>
</protein>
<evidence type="ECO:0000313" key="3">
    <source>
        <dbReference type="Proteomes" id="UP000016638"/>
    </source>
</evidence>
<name>U2TD05_9ACTN</name>
<dbReference type="EMBL" id="AWEZ01000003">
    <property type="protein sequence ID" value="ERL10914.1"/>
    <property type="molecule type" value="Genomic_DNA"/>
</dbReference>
<proteinExistence type="predicted"/>
<accession>U2TD05</accession>
<dbReference type="Proteomes" id="UP000016638">
    <property type="component" value="Unassembled WGS sequence"/>
</dbReference>
<feature type="non-terminal residue" evidence="2">
    <location>
        <position position="194"/>
    </location>
</feature>
<evidence type="ECO:0000313" key="2">
    <source>
        <dbReference type="EMBL" id="ERL10914.1"/>
    </source>
</evidence>
<feature type="compositionally biased region" description="Basic and acidic residues" evidence="1">
    <location>
        <begin position="35"/>
        <end position="51"/>
    </location>
</feature>
<feature type="region of interest" description="Disordered" evidence="1">
    <location>
        <begin position="24"/>
        <end position="52"/>
    </location>
</feature>
<dbReference type="PANTHER" id="PTHR35004">
    <property type="entry name" value="TRANSPOSASE RV3428C-RELATED"/>
    <property type="match status" value="1"/>
</dbReference>
<sequence>MDKIEDMRKRVRGGEPMASIARTVGISEPTARKYARMEDLSPEPPKRREPASEVLAPYEATIDAWLGDDCRNWRKQRHTATRVYVRLREEEGYPGSYSTVQRYVRRRREETARERDRRDAAGCLLLDWLPGECQVDFGEADFRVRGVTTRGKYLTAAFPHPDVGPAQVFWGETSECVCQGPGNVFEFAGGVPRR</sequence>
<comment type="caution">
    <text evidence="2">The sequence shown here is derived from an EMBL/GenBank/DDBJ whole genome shotgun (WGS) entry which is preliminary data.</text>
</comment>
<dbReference type="STRING" id="1125712.HMPREF1316_2704"/>
<evidence type="ECO:0008006" key="4">
    <source>
        <dbReference type="Google" id="ProtNLM"/>
    </source>
</evidence>